<organism evidence="4 5">
    <name type="scientific">Limosilactobacillus mucosae</name>
    <name type="common">Lactobacillus mucosae</name>
    <dbReference type="NCBI Taxonomy" id="97478"/>
    <lineage>
        <taxon>Bacteria</taxon>
        <taxon>Bacillati</taxon>
        <taxon>Bacillota</taxon>
        <taxon>Bacilli</taxon>
        <taxon>Lactobacillales</taxon>
        <taxon>Lactobacillaceae</taxon>
        <taxon>Limosilactobacillus</taxon>
    </lineage>
</organism>
<evidence type="ECO:0000256" key="2">
    <source>
        <dbReference type="ARBA" id="ARBA00023163"/>
    </source>
</evidence>
<dbReference type="Proteomes" id="UP000593929">
    <property type="component" value="Chromosome"/>
</dbReference>
<sequence>MTEIAASLGFATPNYASRCFKKFVGTSPKNISKPIS</sequence>
<evidence type="ECO:0000256" key="1">
    <source>
        <dbReference type="ARBA" id="ARBA00023015"/>
    </source>
</evidence>
<feature type="domain" description="HTH araC/xylS-type" evidence="3">
    <location>
        <begin position="1"/>
        <end position="34"/>
    </location>
</feature>
<accession>A0A7L9VUY5</accession>
<dbReference type="AlphaFoldDB" id="A0A7L9VUY5"/>
<dbReference type="PROSITE" id="PS01124">
    <property type="entry name" value="HTH_ARAC_FAMILY_2"/>
    <property type="match status" value="1"/>
</dbReference>
<name>A0A7L9VUY5_LIMMU</name>
<reference evidence="4 5" key="1">
    <citation type="submission" date="2020-10" db="EMBL/GenBank/DDBJ databases">
        <title>Genome sequencing of Lactobacillus mucosae KCTC 21011.</title>
        <authorList>
            <person name="Kim J."/>
        </authorList>
    </citation>
    <scope>NUCLEOTIDE SEQUENCE [LARGE SCALE GENOMIC DNA]</scope>
    <source>
        <strain evidence="4 5">LM011</strain>
    </source>
</reference>
<dbReference type="EMBL" id="CP062966">
    <property type="protein sequence ID" value="QOL70598.1"/>
    <property type="molecule type" value="Genomic_DNA"/>
</dbReference>
<dbReference type="InterPro" id="IPR018060">
    <property type="entry name" value="HTH_AraC"/>
</dbReference>
<dbReference type="Gene3D" id="1.10.10.60">
    <property type="entry name" value="Homeodomain-like"/>
    <property type="match status" value="1"/>
</dbReference>
<dbReference type="SUPFAM" id="SSF46689">
    <property type="entry name" value="Homeodomain-like"/>
    <property type="match status" value="1"/>
</dbReference>
<proteinExistence type="predicted"/>
<keyword evidence="1" id="KW-0805">Transcription regulation</keyword>
<dbReference type="RefSeq" id="WP_081036770.1">
    <property type="nucleotide sequence ID" value="NZ_CBCRVQ010000026.1"/>
</dbReference>
<evidence type="ECO:0000313" key="5">
    <source>
        <dbReference type="Proteomes" id="UP000593929"/>
    </source>
</evidence>
<dbReference type="GO" id="GO:0003700">
    <property type="term" value="F:DNA-binding transcription factor activity"/>
    <property type="evidence" value="ECO:0007669"/>
    <property type="project" value="InterPro"/>
</dbReference>
<evidence type="ECO:0000259" key="3">
    <source>
        <dbReference type="PROSITE" id="PS01124"/>
    </source>
</evidence>
<keyword evidence="2" id="KW-0804">Transcription</keyword>
<dbReference type="GO" id="GO:0043565">
    <property type="term" value="F:sequence-specific DNA binding"/>
    <property type="evidence" value="ECO:0007669"/>
    <property type="project" value="InterPro"/>
</dbReference>
<gene>
    <name evidence="4" type="ORF">LM011_05350</name>
</gene>
<evidence type="ECO:0000313" key="4">
    <source>
        <dbReference type="EMBL" id="QOL70598.1"/>
    </source>
</evidence>
<protein>
    <submittedName>
        <fullName evidence="4">AraC family transcriptional regulator</fullName>
    </submittedName>
</protein>
<dbReference type="InterPro" id="IPR009057">
    <property type="entry name" value="Homeodomain-like_sf"/>
</dbReference>